<dbReference type="EMBL" id="CP077062">
    <property type="protein sequence ID" value="QWZ06700.1"/>
    <property type="molecule type" value="Genomic_DNA"/>
</dbReference>
<feature type="region of interest" description="Disordered" evidence="1">
    <location>
        <begin position="1"/>
        <end position="55"/>
    </location>
</feature>
<gene>
    <name evidence="2" type="ORF">KRR39_14225</name>
</gene>
<evidence type="ECO:0000313" key="3">
    <source>
        <dbReference type="Proteomes" id="UP000683575"/>
    </source>
</evidence>
<organism evidence="2 3">
    <name type="scientific">Nocardioides panacis</name>
    <dbReference type="NCBI Taxonomy" id="2849501"/>
    <lineage>
        <taxon>Bacteria</taxon>
        <taxon>Bacillati</taxon>
        <taxon>Actinomycetota</taxon>
        <taxon>Actinomycetes</taxon>
        <taxon>Propionibacteriales</taxon>
        <taxon>Nocardioidaceae</taxon>
        <taxon>Nocardioides</taxon>
    </lineage>
</organism>
<name>A0A975SVJ7_9ACTN</name>
<dbReference type="KEGG" id="nps:KRR39_14225"/>
<evidence type="ECO:0000313" key="2">
    <source>
        <dbReference type="EMBL" id="QWZ06700.1"/>
    </source>
</evidence>
<keyword evidence="3" id="KW-1185">Reference proteome</keyword>
<dbReference type="RefSeq" id="WP_216937826.1">
    <property type="nucleotide sequence ID" value="NZ_CP077062.1"/>
</dbReference>
<accession>A0A975SVJ7</accession>
<reference evidence="2" key="1">
    <citation type="submission" date="2021-06" db="EMBL/GenBank/DDBJ databases">
        <title>Complete genome sequence of Nocardioides sp. G188.</title>
        <authorList>
            <person name="Im W.-T."/>
        </authorList>
    </citation>
    <scope>NUCLEOTIDE SEQUENCE</scope>
    <source>
        <strain evidence="2">G188</strain>
    </source>
</reference>
<dbReference type="AlphaFoldDB" id="A0A975SVJ7"/>
<proteinExistence type="predicted"/>
<dbReference type="Proteomes" id="UP000683575">
    <property type="component" value="Chromosome"/>
</dbReference>
<protein>
    <submittedName>
        <fullName evidence="2">CsbD family protein</fullName>
    </submittedName>
</protein>
<evidence type="ECO:0000256" key="1">
    <source>
        <dbReference type="SAM" id="MobiDB-lite"/>
    </source>
</evidence>
<feature type="compositionally biased region" description="Basic and acidic residues" evidence="1">
    <location>
        <begin position="15"/>
        <end position="55"/>
    </location>
</feature>
<sequence length="55" mass="6217">MGDRAKHLGQNLGGHAKELAGRARRDKPLESEGKRERRLVQLKTAGDHLKKAFKR</sequence>